<gene>
    <name evidence="2" type="ORF">BDP27DRAFT_1321198</name>
</gene>
<organism evidence="2 3">
    <name type="scientific">Rhodocollybia butyracea</name>
    <dbReference type="NCBI Taxonomy" id="206335"/>
    <lineage>
        <taxon>Eukaryota</taxon>
        <taxon>Fungi</taxon>
        <taxon>Dikarya</taxon>
        <taxon>Basidiomycota</taxon>
        <taxon>Agaricomycotina</taxon>
        <taxon>Agaricomycetes</taxon>
        <taxon>Agaricomycetidae</taxon>
        <taxon>Agaricales</taxon>
        <taxon>Marasmiineae</taxon>
        <taxon>Omphalotaceae</taxon>
        <taxon>Rhodocollybia</taxon>
    </lineage>
</organism>
<protein>
    <submittedName>
        <fullName evidence="2">Uncharacterized protein</fullName>
    </submittedName>
</protein>
<dbReference type="AlphaFoldDB" id="A0A9P5PTA9"/>
<feature type="region of interest" description="Disordered" evidence="1">
    <location>
        <begin position="30"/>
        <end position="52"/>
    </location>
</feature>
<dbReference type="Proteomes" id="UP000772434">
    <property type="component" value="Unassembled WGS sequence"/>
</dbReference>
<reference evidence="2" key="1">
    <citation type="submission" date="2020-11" db="EMBL/GenBank/DDBJ databases">
        <authorList>
            <consortium name="DOE Joint Genome Institute"/>
            <person name="Ahrendt S."/>
            <person name="Riley R."/>
            <person name="Andreopoulos W."/>
            <person name="Labutti K."/>
            <person name="Pangilinan J."/>
            <person name="Ruiz-Duenas F.J."/>
            <person name="Barrasa J.M."/>
            <person name="Sanchez-Garcia M."/>
            <person name="Camarero S."/>
            <person name="Miyauchi S."/>
            <person name="Serrano A."/>
            <person name="Linde D."/>
            <person name="Babiker R."/>
            <person name="Drula E."/>
            <person name="Ayuso-Fernandez I."/>
            <person name="Pacheco R."/>
            <person name="Padilla G."/>
            <person name="Ferreira P."/>
            <person name="Barriuso J."/>
            <person name="Kellner H."/>
            <person name="Castanera R."/>
            <person name="Alfaro M."/>
            <person name="Ramirez L."/>
            <person name="Pisabarro A.G."/>
            <person name="Kuo A."/>
            <person name="Tritt A."/>
            <person name="Lipzen A."/>
            <person name="He G."/>
            <person name="Yan M."/>
            <person name="Ng V."/>
            <person name="Cullen D."/>
            <person name="Martin F."/>
            <person name="Rosso M.-N."/>
            <person name="Henrissat B."/>
            <person name="Hibbett D."/>
            <person name="Martinez A.T."/>
            <person name="Grigoriev I.V."/>
        </authorList>
    </citation>
    <scope>NUCLEOTIDE SEQUENCE</scope>
    <source>
        <strain evidence="2">AH 40177</strain>
    </source>
</reference>
<name>A0A9P5PTA9_9AGAR</name>
<feature type="compositionally biased region" description="Polar residues" evidence="1">
    <location>
        <begin position="30"/>
        <end position="43"/>
    </location>
</feature>
<evidence type="ECO:0000313" key="2">
    <source>
        <dbReference type="EMBL" id="KAF9071954.1"/>
    </source>
</evidence>
<comment type="caution">
    <text evidence="2">The sequence shown here is derived from an EMBL/GenBank/DDBJ whole genome shotgun (WGS) entry which is preliminary data.</text>
</comment>
<proteinExistence type="predicted"/>
<sequence>MSFVPPSRPFLLPSTVQTFIPSNSICRSHPSLPNSNAHPSPTLSPKFASHPSPRSYNNTLLIRLKPVSLHKLFLLPLSRSRRASRALPRDQSSTKYICIRLQWTFAKEKKK</sequence>
<accession>A0A9P5PTA9</accession>
<evidence type="ECO:0000313" key="3">
    <source>
        <dbReference type="Proteomes" id="UP000772434"/>
    </source>
</evidence>
<dbReference type="EMBL" id="JADNRY010000028">
    <property type="protein sequence ID" value="KAF9071954.1"/>
    <property type="molecule type" value="Genomic_DNA"/>
</dbReference>
<keyword evidence="3" id="KW-1185">Reference proteome</keyword>
<evidence type="ECO:0000256" key="1">
    <source>
        <dbReference type="SAM" id="MobiDB-lite"/>
    </source>
</evidence>